<dbReference type="EMBL" id="CAJOBH010002500">
    <property type="protein sequence ID" value="CAF3909578.1"/>
    <property type="molecule type" value="Genomic_DNA"/>
</dbReference>
<feature type="compositionally biased region" description="Basic and acidic residues" evidence="1">
    <location>
        <begin position="1"/>
        <end position="15"/>
    </location>
</feature>
<dbReference type="Proteomes" id="UP000681720">
    <property type="component" value="Unassembled WGS sequence"/>
</dbReference>
<accession>A0A8S2MV69</accession>
<dbReference type="Proteomes" id="UP000681967">
    <property type="component" value="Unassembled WGS sequence"/>
</dbReference>
<dbReference type="EMBL" id="CAJOBJ010003653">
    <property type="protein sequence ID" value="CAF3973077.1"/>
    <property type="molecule type" value="Genomic_DNA"/>
</dbReference>
<evidence type="ECO:0000256" key="1">
    <source>
        <dbReference type="SAM" id="MobiDB-lite"/>
    </source>
</evidence>
<feature type="compositionally biased region" description="Polar residues" evidence="1">
    <location>
        <begin position="26"/>
        <end position="40"/>
    </location>
</feature>
<evidence type="ECO:0000313" key="4">
    <source>
        <dbReference type="Proteomes" id="UP000681720"/>
    </source>
</evidence>
<comment type="caution">
    <text evidence="3">The sequence shown here is derived from an EMBL/GenBank/DDBJ whole genome shotgun (WGS) entry which is preliminary data.</text>
</comment>
<organism evidence="3 4">
    <name type="scientific">Rotaria magnacalcarata</name>
    <dbReference type="NCBI Taxonomy" id="392030"/>
    <lineage>
        <taxon>Eukaryota</taxon>
        <taxon>Metazoa</taxon>
        <taxon>Spiralia</taxon>
        <taxon>Gnathifera</taxon>
        <taxon>Rotifera</taxon>
        <taxon>Eurotatoria</taxon>
        <taxon>Bdelloidea</taxon>
        <taxon>Philodinida</taxon>
        <taxon>Philodinidae</taxon>
        <taxon>Rotaria</taxon>
    </lineage>
</organism>
<protein>
    <submittedName>
        <fullName evidence="3">Uncharacterized protein</fullName>
    </submittedName>
</protein>
<evidence type="ECO:0000313" key="3">
    <source>
        <dbReference type="EMBL" id="CAF3973077.1"/>
    </source>
</evidence>
<feature type="region of interest" description="Disordered" evidence="1">
    <location>
        <begin position="1"/>
        <end position="20"/>
    </location>
</feature>
<reference evidence="3" key="1">
    <citation type="submission" date="2021-02" db="EMBL/GenBank/DDBJ databases">
        <authorList>
            <person name="Nowell W R."/>
        </authorList>
    </citation>
    <scope>NUCLEOTIDE SEQUENCE</scope>
</reference>
<name>A0A8S2MV69_9BILA</name>
<proteinExistence type="predicted"/>
<feature type="non-terminal residue" evidence="3">
    <location>
        <position position="1"/>
    </location>
</feature>
<dbReference type="AlphaFoldDB" id="A0A8S2MV69"/>
<evidence type="ECO:0000313" key="2">
    <source>
        <dbReference type="EMBL" id="CAF3909578.1"/>
    </source>
</evidence>
<feature type="region of interest" description="Disordered" evidence="1">
    <location>
        <begin position="26"/>
        <end position="47"/>
    </location>
</feature>
<sequence length="227" mass="26258">MSIRNDDNRTSDSHVDSNYWQRVREVQQSGELNRQNSIGQSEKKWKHRQNLADMSAKSMKTTTTCPQHQFQQLVERVRELQKEIVPDFLLYQMPTTYSPFSAITPSSNVSQGSISNLPYRQSISTSSASSSSSLASQRLGLSSRILERAHQIPERFWLDWQQKQMQDQIEELEYIKNNINCTPNTPSFPNAVETKDADLSKLNCRTSYDDRYRQSLTFLQEANRLAN</sequence>
<gene>
    <name evidence="2" type="ORF">BYL167_LOCUS8906</name>
    <name evidence="3" type="ORF">GIL414_LOCUS10258</name>
</gene>